<dbReference type="EMBL" id="CP023747">
    <property type="protein sequence ID" value="QEV37791.1"/>
    <property type="molecule type" value="Genomic_DNA"/>
</dbReference>
<dbReference type="KEGG" id="snq:CP978_03860"/>
<dbReference type="EMBL" id="CP009313">
    <property type="protein sequence ID" value="AJE39191.1"/>
    <property type="molecule type" value="Genomic_DNA"/>
</dbReference>
<reference evidence="1 3" key="2">
    <citation type="journal article" date="2016" name="Appl. Microbiol. Biotechnol.">
        <title>Exploiting the genome sequence of Streptomyces nodosus for enhanced antibiotic production.</title>
        <authorList>
            <person name="Sweeney P."/>
            <person name="Murphy C.D."/>
            <person name="Caffrey P."/>
        </authorList>
    </citation>
    <scope>NUCLEOTIDE SEQUENCE [LARGE SCALE GENOMIC DNA]</scope>
    <source>
        <strain evidence="1 3">ATCC 14899</strain>
    </source>
</reference>
<evidence type="ECO:0000313" key="1">
    <source>
        <dbReference type="EMBL" id="AJE39191.1"/>
    </source>
</evidence>
<keyword evidence="3" id="KW-1185">Reference proteome</keyword>
<proteinExistence type="predicted"/>
<evidence type="ECO:0000313" key="2">
    <source>
        <dbReference type="EMBL" id="QEV37791.1"/>
    </source>
</evidence>
<protein>
    <submittedName>
        <fullName evidence="1">Uncharacterized protein</fullName>
    </submittedName>
</protein>
<dbReference type="AlphaFoldDB" id="A0A0B5DFJ5"/>
<name>A0A0B5DFJ5_9ACTN</name>
<reference evidence="3" key="1">
    <citation type="submission" date="2014-09" db="EMBL/GenBank/DDBJ databases">
        <title>Sequence of the Streptomyces nodosus genome.</title>
        <authorList>
            <person name="Sweeney P."/>
            <person name="Stephens N."/>
            <person name="Murphy C."/>
            <person name="Caffrey P."/>
        </authorList>
    </citation>
    <scope>NUCLEOTIDE SEQUENCE [LARGE SCALE GENOMIC DNA]</scope>
    <source>
        <strain evidence="3">ATCC 14899</strain>
    </source>
</reference>
<gene>
    <name evidence="2" type="ORF">CP978_03860</name>
    <name evidence="1" type="ORF">SNOD_03470</name>
</gene>
<organism evidence="1 3">
    <name type="scientific">Streptomyces nodosus</name>
    <dbReference type="NCBI Taxonomy" id="40318"/>
    <lineage>
        <taxon>Bacteria</taxon>
        <taxon>Bacillati</taxon>
        <taxon>Actinomycetota</taxon>
        <taxon>Actinomycetes</taxon>
        <taxon>Kitasatosporales</taxon>
        <taxon>Streptomycetaceae</taxon>
        <taxon>Streptomyces</taxon>
    </lineage>
</organism>
<reference evidence="2 4" key="3">
    <citation type="submission" date="2017-09" db="EMBL/GenBank/DDBJ databases">
        <title>Streptomyces genome completion.</title>
        <authorList>
            <person name="Lee N."/>
            <person name="Cho B.-K."/>
        </authorList>
    </citation>
    <scope>NUCLEOTIDE SEQUENCE [LARGE SCALE GENOMIC DNA]</scope>
    <source>
        <strain evidence="2 4">ATCC 14899</strain>
    </source>
</reference>
<evidence type="ECO:0000313" key="3">
    <source>
        <dbReference type="Proteomes" id="UP000031526"/>
    </source>
</evidence>
<dbReference type="Proteomes" id="UP000325763">
    <property type="component" value="Chromosome"/>
</dbReference>
<dbReference type="Proteomes" id="UP000031526">
    <property type="component" value="Chromosome"/>
</dbReference>
<accession>A0A0B5DFJ5</accession>
<sequence>MDGAPPRRFKKKLLPTLAGALLVAWIAAIVVGIAREPDPHSGAPSKENLAASLQSAVKERDPKKIEQYFSDAAGDGYAESLLSQLEDRSAPVSVALHGDQLRISADTAGCMAFGLLHQDGTWLVDPVPALSGCR</sequence>
<evidence type="ECO:0000313" key="4">
    <source>
        <dbReference type="Proteomes" id="UP000325763"/>
    </source>
</evidence>
<dbReference type="HOGENOM" id="CLU_1895045_0_0_11"/>